<accession>A0A9K3JIJ9</accession>
<reference evidence="1" key="2">
    <citation type="submission" date="2020-06" db="EMBL/GenBank/DDBJ databases">
        <title>Helianthus annuus Genome sequencing and assembly Release 2.</title>
        <authorList>
            <person name="Gouzy J."/>
            <person name="Langlade N."/>
            <person name="Munos S."/>
        </authorList>
    </citation>
    <scope>NUCLEOTIDE SEQUENCE</scope>
    <source>
        <tissue evidence="1">Leaves</tissue>
    </source>
</reference>
<keyword evidence="2" id="KW-1185">Reference proteome</keyword>
<evidence type="ECO:0000313" key="1">
    <source>
        <dbReference type="EMBL" id="KAF5815895.1"/>
    </source>
</evidence>
<organism evidence="1 2">
    <name type="scientific">Helianthus annuus</name>
    <name type="common">Common sunflower</name>
    <dbReference type="NCBI Taxonomy" id="4232"/>
    <lineage>
        <taxon>Eukaryota</taxon>
        <taxon>Viridiplantae</taxon>
        <taxon>Streptophyta</taxon>
        <taxon>Embryophyta</taxon>
        <taxon>Tracheophyta</taxon>
        <taxon>Spermatophyta</taxon>
        <taxon>Magnoliopsida</taxon>
        <taxon>eudicotyledons</taxon>
        <taxon>Gunneridae</taxon>
        <taxon>Pentapetalae</taxon>
        <taxon>asterids</taxon>
        <taxon>campanulids</taxon>
        <taxon>Asterales</taxon>
        <taxon>Asteraceae</taxon>
        <taxon>Asteroideae</taxon>
        <taxon>Heliantheae alliance</taxon>
        <taxon>Heliantheae</taxon>
        <taxon>Helianthus</taxon>
    </lineage>
</organism>
<sequence>MIREKLATGGSDQVNSILKASWNPALESVFLKVVFRTPLSPVMVAVTLGRYSWDRFQTDIGVRAGVIRPCLVVKPHNAS</sequence>
<dbReference type="Gramene" id="mRNA:HanXRQr2_Chr03g0128211">
    <property type="protein sequence ID" value="CDS:HanXRQr2_Chr03g0128211.1"/>
    <property type="gene ID" value="HanXRQr2_Chr03g0128211"/>
</dbReference>
<dbReference type="AlphaFoldDB" id="A0A9K3JIJ9"/>
<gene>
    <name evidence="1" type="ORF">HanXRQr2_Chr03g0128211</name>
</gene>
<comment type="caution">
    <text evidence="1">The sequence shown here is derived from an EMBL/GenBank/DDBJ whole genome shotgun (WGS) entry which is preliminary data.</text>
</comment>
<dbReference type="Proteomes" id="UP000215914">
    <property type="component" value="Unassembled WGS sequence"/>
</dbReference>
<reference evidence="1" key="1">
    <citation type="journal article" date="2017" name="Nature">
        <title>The sunflower genome provides insights into oil metabolism, flowering and Asterid evolution.</title>
        <authorList>
            <person name="Badouin H."/>
            <person name="Gouzy J."/>
            <person name="Grassa C.J."/>
            <person name="Murat F."/>
            <person name="Staton S.E."/>
            <person name="Cottret L."/>
            <person name="Lelandais-Briere C."/>
            <person name="Owens G.L."/>
            <person name="Carrere S."/>
            <person name="Mayjonade B."/>
            <person name="Legrand L."/>
            <person name="Gill N."/>
            <person name="Kane N.C."/>
            <person name="Bowers J.E."/>
            <person name="Hubner S."/>
            <person name="Bellec A."/>
            <person name="Berard A."/>
            <person name="Berges H."/>
            <person name="Blanchet N."/>
            <person name="Boniface M.C."/>
            <person name="Brunel D."/>
            <person name="Catrice O."/>
            <person name="Chaidir N."/>
            <person name="Claudel C."/>
            <person name="Donnadieu C."/>
            <person name="Faraut T."/>
            <person name="Fievet G."/>
            <person name="Helmstetter N."/>
            <person name="King M."/>
            <person name="Knapp S.J."/>
            <person name="Lai Z."/>
            <person name="Le Paslier M.C."/>
            <person name="Lippi Y."/>
            <person name="Lorenzon L."/>
            <person name="Mandel J.R."/>
            <person name="Marage G."/>
            <person name="Marchand G."/>
            <person name="Marquand E."/>
            <person name="Bret-Mestries E."/>
            <person name="Morien E."/>
            <person name="Nambeesan S."/>
            <person name="Nguyen T."/>
            <person name="Pegot-Espagnet P."/>
            <person name="Pouilly N."/>
            <person name="Raftis F."/>
            <person name="Sallet E."/>
            <person name="Schiex T."/>
            <person name="Thomas J."/>
            <person name="Vandecasteele C."/>
            <person name="Vares D."/>
            <person name="Vear F."/>
            <person name="Vautrin S."/>
            <person name="Crespi M."/>
            <person name="Mangin B."/>
            <person name="Burke J.M."/>
            <person name="Salse J."/>
            <person name="Munos S."/>
            <person name="Vincourt P."/>
            <person name="Rieseberg L.H."/>
            <person name="Langlade N.B."/>
        </authorList>
    </citation>
    <scope>NUCLEOTIDE SEQUENCE</scope>
    <source>
        <tissue evidence="1">Leaves</tissue>
    </source>
</reference>
<proteinExistence type="predicted"/>
<name>A0A9K3JIJ9_HELAN</name>
<evidence type="ECO:0000313" key="2">
    <source>
        <dbReference type="Proteomes" id="UP000215914"/>
    </source>
</evidence>
<dbReference type="EMBL" id="MNCJ02000318">
    <property type="protein sequence ID" value="KAF5815895.1"/>
    <property type="molecule type" value="Genomic_DNA"/>
</dbReference>
<protein>
    <submittedName>
        <fullName evidence="1">Uncharacterized protein</fullName>
    </submittedName>
</protein>